<dbReference type="GeneTree" id="ENSGT00900000142781"/>
<reference evidence="6" key="1">
    <citation type="journal article" date="2002" name="Science">
        <title>The draft genome of Ciona intestinalis: insights into chordate and vertebrate origins.</title>
        <authorList>
            <person name="Dehal P."/>
            <person name="Satou Y."/>
            <person name="Campbell R.K."/>
            <person name="Chapman J."/>
            <person name="Degnan B."/>
            <person name="De Tomaso A."/>
            <person name="Davidson B."/>
            <person name="Di Gregorio A."/>
            <person name="Gelpke M."/>
            <person name="Goodstein D.M."/>
            <person name="Harafuji N."/>
            <person name="Hastings K.E."/>
            <person name="Ho I."/>
            <person name="Hotta K."/>
            <person name="Huang W."/>
            <person name="Kawashima T."/>
            <person name="Lemaire P."/>
            <person name="Martinez D."/>
            <person name="Meinertzhagen I.A."/>
            <person name="Necula S."/>
            <person name="Nonaka M."/>
            <person name="Putnam N."/>
            <person name="Rash S."/>
            <person name="Saiga H."/>
            <person name="Satake M."/>
            <person name="Terry A."/>
            <person name="Yamada L."/>
            <person name="Wang H.G."/>
            <person name="Awazu S."/>
            <person name="Azumi K."/>
            <person name="Boore J."/>
            <person name="Branno M."/>
            <person name="Chin-Bow S."/>
            <person name="DeSantis R."/>
            <person name="Doyle S."/>
            <person name="Francino P."/>
            <person name="Keys D.N."/>
            <person name="Haga S."/>
            <person name="Hayashi H."/>
            <person name="Hino K."/>
            <person name="Imai K.S."/>
            <person name="Inaba K."/>
            <person name="Kano S."/>
            <person name="Kobayashi K."/>
            <person name="Kobayashi M."/>
            <person name="Lee B.I."/>
            <person name="Makabe K.W."/>
            <person name="Manohar C."/>
            <person name="Matassi G."/>
            <person name="Medina M."/>
            <person name="Mochizuki Y."/>
            <person name="Mount S."/>
            <person name="Morishita T."/>
            <person name="Miura S."/>
            <person name="Nakayama A."/>
            <person name="Nishizaka S."/>
            <person name="Nomoto H."/>
            <person name="Ohta F."/>
            <person name="Oishi K."/>
            <person name="Rigoutsos I."/>
            <person name="Sano M."/>
            <person name="Sasaki A."/>
            <person name="Sasakura Y."/>
            <person name="Shoguchi E."/>
            <person name="Shin-i T."/>
            <person name="Spagnuolo A."/>
            <person name="Stainier D."/>
            <person name="Suzuki M.M."/>
            <person name="Tassy O."/>
            <person name="Takatori N."/>
            <person name="Tokuoka M."/>
            <person name="Yagi K."/>
            <person name="Yoshizaki F."/>
            <person name="Wada S."/>
            <person name="Zhang C."/>
            <person name="Hyatt P.D."/>
            <person name="Larimer F."/>
            <person name="Detter C."/>
            <person name="Doggett N."/>
            <person name="Glavina T."/>
            <person name="Hawkins T."/>
            <person name="Richardson P."/>
            <person name="Lucas S."/>
            <person name="Kohara Y."/>
            <person name="Levine M."/>
            <person name="Satoh N."/>
            <person name="Rokhsar D.S."/>
        </authorList>
    </citation>
    <scope>NUCLEOTIDE SEQUENCE [LARGE SCALE GENOMIC DNA]</scope>
</reference>
<dbReference type="OrthoDB" id="73919at2759"/>
<proteinExistence type="evidence at transcript level"/>
<feature type="compositionally biased region" description="Basic and acidic residues" evidence="2">
    <location>
        <begin position="456"/>
        <end position="465"/>
    </location>
</feature>
<dbReference type="Proteomes" id="UP000008144">
    <property type="component" value="Chromosome 10"/>
</dbReference>
<dbReference type="SUPFAM" id="SSF57863">
    <property type="entry name" value="ArfGap/RecO-like zinc finger"/>
    <property type="match status" value="1"/>
</dbReference>
<keyword evidence="1" id="KW-0479">Metal-binding</keyword>
<evidence type="ECO:0000256" key="2">
    <source>
        <dbReference type="SAM" id="MobiDB-lite"/>
    </source>
</evidence>
<dbReference type="STRING" id="7719.ENSCINP00000011454"/>
<dbReference type="PANTHER" id="PTHR46021:SF2">
    <property type="entry name" value="ARF-GAP WITH DUAL PH DOMAIN-CONTAINING PROTEIN 1"/>
    <property type="match status" value="1"/>
</dbReference>
<dbReference type="RefSeq" id="NP_001121596.1">
    <property type="nucleotide sequence ID" value="NM_001128124.1"/>
</dbReference>
<dbReference type="Ensembl" id="ENSCINT00000011454.3">
    <property type="protein sequence ID" value="ENSCINP00000011454.3"/>
    <property type="gene ID" value="ENSCING00000005530.3"/>
</dbReference>
<feature type="region of interest" description="Disordered" evidence="2">
    <location>
        <begin position="402"/>
        <end position="466"/>
    </location>
</feature>
<feature type="compositionally biased region" description="Pro residues" evidence="2">
    <location>
        <begin position="441"/>
        <end position="452"/>
    </location>
</feature>
<reference evidence="4" key="2">
    <citation type="journal article" date="2006" name="Dev. Biol.">
        <title>Systematic analysis of embryonic expression profiles of zinc finger genes in Ciona intestinalis.</title>
        <authorList>
            <person name="Miwata K."/>
            <person name="Chiba T."/>
            <person name="Horii R."/>
            <person name="Yamada L."/>
            <person name="Kubo A."/>
            <person name="Miyamura D."/>
            <person name="Satoh N."/>
            <person name="Satou Y."/>
        </authorList>
    </citation>
    <scope>NUCLEOTIDE SEQUENCE</scope>
</reference>
<keyword evidence="6" id="KW-1185">Reference proteome</keyword>
<evidence type="ECO:0000313" key="6">
    <source>
        <dbReference type="Proteomes" id="UP000008144"/>
    </source>
</evidence>
<accession>A0A1W2VPN5</accession>
<dbReference type="GO" id="GO:0005737">
    <property type="term" value="C:cytoplasm"/>
    <property type="evidence" value="ECO:0000318"/>
    <property type="project" value="GO_Central"/>
</dbReference>
<dbReference type="EMBL" id="BR000050">
    <property type="protein sequence ID" value="FAA00081.1"/>
    <property type="molecule type" value="mRNA"/>
</dbReference>
<keyword evidence="1" id="KW-0863">Zinc-finger</keyword>
<name>Q1RLI4_CIOIN</name>
<reference evidence="5" key="3">
    <citation type="journal article" date="2008" name="Genome Biol.">
        <title>Improved genome assembly and evidence-based global gene model set for the chordate Ciona intestinalis: new insight into intron and operon populations.</title>
        <authorList>
            <person name="Satou Y."/>
            <person name="Mineta K."/>
            <person name="Ogasawara M."/>
            <person name="Sasakura Y."/>
            <person name="Shoguchi E."/>
            <person name="Ueno K."/>
            <person name="Yamada L."/>
            <person name="Matsumoto J."/>
            <person name="Wasserscheid J."/>
            <person name="Dewar K."/>
            <person name="Wiley G.B."/>
            <person name="Macmil S.L."/>
            <person name="Roe B.A."/>
            <person name="Zeller R.W."/>
            <person name="Hastings K.E."/>
            <person name="Lemaire P."/>
            <person name="Lindquist E."/>
            <person name="Endo T."/>
            <person name="Hotta K."/>
            <person name="Inaba K."/>
        </authorList>
    </citation>
    <scope>NUCLEOTIDE SEQUENCE [LARGE SCALE GENOMIC DNA]</scope>
    <source>
        <strain evidence="5">wild type</strain>
    </source>
</reference>
<dbReference type="Pfam" id="PF26564">
    <property type="entry name" value="pPH"/>
    <property type="match status" value="1"/>
</dbReference>
<dbReference type="GO" id="GO:0005547">
    <property type="term" value="F:phosphatidylinositol-3,4,5-trisphosphate binding"/>
    <property type="evidence" value="ECO:0000318"/>
    <property type="project" value="GO_Central"/>
</dbReference>
<dbReference type="GO" id="GO:0005886">
    <property type="term" value="C:plasma membrane"/>
    <property type="evidence" value="ECO:0000318"/>
    <property type="project" value="GO_Central"/>
</dbReference>
<evidence type="ECO:0000259" key="3">
    <source>
        <dbReference type="PROSITE" id="PS50115"/>
    </source>
</evidence>
<dbReference type="InterPro" id="IPR001164">
    <property type="entry name" value="ArfGAP_dom"/>
</dbReference>
<feature type="compositionally biased region" description="Pro residues" evidence="2">
    <location>
        <begin position="412"/>
        <end position="434"/>
    </location>
</feature>
<dbReference type="HOGENOM" id="CLU_366780_0_0_1"/>
<dbReference type="Pfam" id="PF01412">
    <property type="entry name" value="ArfGap"/>
    <property type="match status" value="1"/>
</dbReference>
<dbReference type="Gene3D" id="1.10.220.150">
    <property type="entry name" value="Arf GTPase activating protein"/>
    <property type="match status" value="1"/>
</dbReference>
<dbReference type="InterPro" id="IPR052589">
    <property type="entry name" value="Arf-GAP_dual-PH_domain"/>
</dbReference>
<accession>Q1RLI4</accession>
<dbReference type="KEGG" id="cin:100169687"/>
<protein>
    <submittedName>
        <fullName evidence="4 5">Zinc finger protein</fullName>
    </submittedName>
</protein>
<dbReference type="PANTHER" id="PTHR46021">
    <property type="entry name" value="ARF-GAP WITH DUAL PH DOMAIN-CONTAINING PROTEIN 1-LIKE PROTEIN"/>
    <property type="match status" value="1"/>
</dbReference>
<gene>
    <name evidence="4" type="primary">Ci-ArfGAP-1</name>
    <name evidence="5" type="synonym">ci-arfgap-1</name>
</gene>
<evidence type="ECO:0000256" key="1">
    <source>
        <dbReference type="PROSITE-ProRule" id="PRU00288"/>
    </source>
</evidence>
<dbReference type="EMBL" id="EAAA01000535">
    <property type="status" value="NOT_ANNOTATED_CDS"/>
    <property type="molecule type" value="Genomic_DNA"/>
</dbReference>
<dbReference type="PROSITE" id="PS50115">
    <property type="entry name" value="ARFGAP"/>
    <property type="match status" value="1"/>
</dbReference>
<dbReference type="InterPro" id="IPR037278">
    <property type="entry name" value="ARFGAP/RecO"/>
</dbReference>
<reference evidence="5" key="4">
    <citation type="submission" date="2025-05" db="UniProtKB">
        <authorList>
            <consortium name="Ensembl"/>
        </authorList>
    </citation>
    <scope>IDENTIFICATION</scope>
</reference>
<dbReference type="AlphaFoldDB" id="Q1RLI4"/>
<feature type="domain" description="Arf-GAP" evidence="3">
    <location>
        <begin position="22"/>
        <end position="146"/>
    </location>
</feature>
<dbReference type="GO" id="GO:0008270">
    <property type="term" value="F:zinc ion binding"/>
    <property type="evidence" value="ECO:0007669"/>
    <property type="project" value="UniProtKB-KW"/>
</dbReference>
<keyword evidence="1" id="KW-0862">Zinc</keyword>
<organism evidence="4">
    <name type="scientific">Ciona intestinalis</name>
    <name type="common">Transparent sea squirt</name>
    <name type="synonym">Ascidia intestinalis</name>
    <dbReference type="NCBI Taxonomy" id="7719"/>
    <lineage>
        <taxon>Eukaryota</taxon>
        <taxon>Metazoa</taxon>
        <taxon>Chordata</taxon>
        <taxon>Tunicata</taxon>
        <taxon>Ascidiacea</taxon>
        <taxon>Phlebobranchia</taxon>
        <taxon>Cionidae</taxon>
        <taxon>Ciona</taxon>
    </lineage>
</organism>
<dbReference type="InterPro" id="IPR038508">
    <property type="entry name" value="ArfGAP_dom_sf"/>
</dbReference>
<sequence>MLRSEYPPNIPMPIPRMDSSKATAIRELLNEPGNDVCADCGATLASESAWAVLAYGILVCDDCKLVHIEHENHYNATESNGNDNSVKGILSTQIPQLWEDKDIAQIRANGNKRTNIRLLANSPVWQYRPSGNDGIKLKEYWIKCKYSGNAGDAAENPKIAAKKQFIGIQFTRPMPKGKQQNINLEVIINKVSLVTVAGNYPCCVVLQSDKLYLTSDARNEEVPVECVETLVVNSKRIGHENGVQLTYRINNDGNTVAFTYLQHDNMETVMDWVSLVLYTKYNLLKRKYPTMIDVNVAKILNCGMIKESYMHVTGRGLIYLSLSEARLSCFQHHLDDKPLFQIAVSEVMNLTATQYLDAVACFFDIDASKIQSYADWVTALELVLKTDKISAMPDDVPKPSFPFSLLKKADKPPPAPAPERNEPTPPINHVPKPVPVTTAPSIPPAQLVPPTPITNGEKETDKKPSNYECYPPIGPMGEMGELPPEAIKPPPSKNDVARIGVFGEYVPGHPLPTVTQLQPIKVDSFGDLANPALTSYPTTLNTAVASGIINPGLTKEPSCYPPIGGPAQAMKLRYAELSAAMQAQFVREQELEELRNGNLLYRTSSMAQKQALFDQSRLQSNPAFARGYSESDASAFATMPPPNFQGWGDNGADNLLTMPWKQTVNGFEPSRGFNASSTAYPDRLAWNAAKLQAAALERKLPTQDNKNLAGFGTWGSRPQSGEPVSTAISRAPSGWGSNLPTGKLKKILVWSYGTCHSADM</sequence>
<dbReference type="InterPro" id="IPR059096">
    <property type="entry name" value="Partial_PH_tunicates"/>
</dbReference>
<evidence type="ECO:0000313" key="4">
    <source>
        <dbReference type="EMBL" id="FAA00081.1"/>
    </source>
</evidence>
<dbReference type="GO" id="GO:0005096">
    <property type="term" value="F:GTPase activator activity"/>
    <property type="evidence" value="ECO:0000318"/>
    <property type="project" value="GO_Central"/>
</dbReference>
<evidence type="ECO:0000313" key="5">
    <source>
        <dbReference type="Ensembl" id="ENSCINP00000011454.3"/>
    </source>
</evidence>
<accession>F6Y450</accession>
<dbReference type="GeneID" id="100169687"/>
<dbReference type="CTD" id="100169687"/>